<dbReference type="NCBIfam" id="TIGR02059">
    <property type="entry name" value="swm_rep_I"/>
    <property type="match status" value="3"/>
</dbReference>
<evidence type="ECO:0000313" key="5">
    <source>
        <dbReference type="Proteomes" id="UP001055101"/>
    </source>
</evidence>
<dbReference type="InterPro" id="IPR050557">
    <property type="entry name" value="RTX_toxin/Mannuronan_C5-epim"/>
</dbReference>
<dbReference type="Pfam" id="PF00353">
    <property type="entry name" value="HemolysinCabind"/>
    <property type="match status" value="1"/>
</dbReference>
<evidence type="ECO:0008006" key="6">
    <source>
        <dbReference type="Google" id="ProtNLM"/>
    </source>
</evidence>
<sequence length="469" mass="45552">MAGGAVGVSSVAVNSTAQTVTLTLAAPVTSSQAVTVAYTDPTAGNDALAVQDLAGNDAATLAAQSVANTTPPPADTTPPMFQSAAVNGANLVLTYNEALDATNVPAAGTFAVTVAGSPVAVSGIAVNSATQTVTLTLAAPVTSGQAITVAYTDPTAGNDALAVQDLVGNDAATLAAQSVANTTPPPADTTPPVFQSAAVNGASLVLTYNEALDATNVPAAGAFAVTVAGSAASVSGVAVNSTARTVTLTLAAPVTSGQAVTVAYTDPTAGNDVLAVQDLAGNDAATLAAQAVTNNTPSAAGITINDTEAGNVINGGSGNDTLRGNGGNDTIYGGGGNDYISGGAGNDVLIGGPGTDLLYGGAGADRFVFQSLADFGPASAPDYIELIAGDGDQIDLSAIDANSLISGMQGFTFIGTGAFTGQAGQLHYQRGTQGGTQLVSADTNGDSKPDFQFVVGASTLTANNFILGS</sequence>
<reference evidence="4" key="2">
    <citation type="submission" date="2021-08" db="EMBL/GenBank/DDBJ databases">
        <authorList>
            <person name="Tani A."/>
            <person name="Ola A."/>
            <person name="Ogura Y."/>
            <person name="Katsura K."/>
            <person name="Hayashi T."/>
        </authorList>
    </citation>
    <scope>NUCLEOTIDE SEQUENCE</scope>
    <source>
        <strain evidence="4">DSM 23674</strain>
    </source>
</reference>
<protein>
    <recommendedName>
        <fullName evidence="6">Calcium-binding protein</fullName>
    </recommendedName>
</protein>
<evidence type="ECO:0000256" key="2">
    <source>
        <dbReference type="ARBA" id="ARBA00022525"/>
    </source>
</evidence>
<dbReference type="EMBL" id="BPRA01000026">
    <property type="protein sequence ID" value="GJE57691.1"/>
    <property type="molecule type" value="Genomic_DNA"/>
</dbReference>
<dbReference type="PRINTS" id="PR00313">
    <property type="entry name" value="CABNDNGRPT"/>
</dbReference>
<dbReference type="InterPro" id="IPR014755">
    <property type="entry name" value="Cu-Rt/internalin_Ig-like"/>
</dbReference>
<dbReference type="Pfam" id="PF13753">
    <property type="entry name" value="SWM_repeat"/>
    <property type="match status" value="3"/>
</dbReference>
<dbReference type="InterPro" id="IPR018511">
    <property type="entry name" value="Hemolysin-typ_Ca-bd_CS"/>
</dbReference>
<evidence type="ECO:0000313" key="4">
    <source>
        <dbReference type="EMBL" id="GJE57691.1"/>
    </source>
</evidence>
<dbReference type="InterPro" id="IPR011049">
    <property type="entry name" value="Serralysin-like_metalloprot_C"/>
</dbReference>
<name>A0ABQ4TQX4_9HYPH</name>
<organism evidence="4 5">
    <name type="scientific">Methylobacterium thuringiense</name>
    <dbReference type="NCBI Taxonomy" id="1003091"/>
    <lineage>
        <taxon>Bacteria</taxon>
        <taxon>Pseudomonadati</taxon>
        <taxon>Pseudomonadota</taxon>
        <taxon>Alphaproteobacteria</taxon>
        <taxon>Hyphomicrobiales</taxon>
        <taxon>Methylobacteriaceae</taxon>
        <taxon>Methylobacterium</taxon>
    </lineage>
</organism>
<reference evidence="4" key="1">
    <citation type="journal article" date="2021" name="Front. Microbiol.">
        <title>Comprehensive Comparative Genomics and Phenotyping of Methylobacterium Species.</title>
        <authorList>
            <person name="Alessa O."/>
            <person name="Ogura Y."/>
            <person name="Fujitani Y."/>
            <person name="Takami H."/>
            <person name="Hayashi T."/>
            <person name="Sahin N."/>
            <person name="Tani A."/>
        </authorList>
    </citation>
    <scope>NUCLEOTIDE SEQUENCE</scope>
    <source>
        <strain evidence="4">DSM 23674</strain>
    </source>
</reference>
<dbReference type="Gene3D" id="2.60.40.1220">
    <property type="match status" value="1"/>
</dbReference>
<dbReference type="InterPro" id="IPR028059">
    <property type="entry name" value="SWM_rpt"/>
</dbReference>
<dbReference type="SUPFAM" id="SSF51120">
    <property type="entry name" value="beta-Roll"/>
    <property type="match status" value="1"/>
</dbReference>
<comment type="caution">
    <text evidence="4">The sequence shown here is derived from an EMBL/GenBank/DDBJ whole genome shotgun (WGS) entry which is preliminary data.</text>
</comment>
<dbReference type="Proteomes" id="UP001055101">
    <property type="component" value="Unassembled WGS sequence"/>
</dbReference>
<dbReference type="InterPro" id="IPR011801">
    <property type="entry name" value="Swm_rep_I_cyn"/>
</dbReference>
<keyword evidence="5" id="KW-1185">Reference proteome</keyword>
<dbReference type="PROSITE" id="PS00330">
    <property type="entry name" value="HEMOLYSIN_CALCIUM"/>
    <property type="match status" value="3"/>
</dbReference>
<dbReference type="InterPro" id="IPR001343">
    <property type="entry name" value="Hemolysn_Ca-bd"/>
</dbReference>
<dbReference type="Gene3D" id="2.150.10.10">
    <property type="entry name" value="Serralysin-like metalloprotease, C-terminal"/>
    <property type="match status" value="1"/>
</dbReference>
<evidence type="ECO:0000256" key="1">
    <source>
        <dbReference type="ARBA" id="ARBA00004613"/>
    </source>
</evidence>
<dbReference type="PANTHER" id="PTHR38340">
    <property type="entry name" value="S-LAYER PROTEIN"/>
    <property type="match status" value="1"/>
</dbReference>
<keyword evidence="3" id="KW-0732">Signal</keyword>
<dbReference type="PANTHER" id="PTHR38340:SF1">
    <property type="entry name" value="S-LAYER PROTEIN"/>
    <property type="match status" value="1"/>
</dbReference>
<accession>A0ABQ4TQX4</accession>
<evidence type="ECO:0000256" key="3">
    <source>
        <dbReference type="ARBA" id="ARBA00022729"/>
    </source>
</evidence>
<gene>
    <name evidence="4" type="ORF">EKPJFOCH_4209</name>
</gene>
<keyword evidence="2" id="KW-0964">Secreted</keyword>
<proteinExistence type="predicted"/>
<comment type="subcellular location">
    <subcellularLocation>
        <location evidence="1">Secreted</location>
    </subcellularLocation>
</comment>